<protein>
    <submittedName>
        <fullName evidence="2">Photosystem reaction center subunit H</fullName>
    </submittedName>
</protein>
<dbReference type="SUPFAM" id="SSF50346">
    <property type="entry name" value="PRC-barrel domain"/>
    <property type="match status" value="1"/>
</dbReference>
<reference evidence="2 3" key="1">
    <citation type="submission" date="2017-08" db="EMBL/GenBank/DDBJ databases">
        <title>Infants hospitalized years apart are colonized by the same room-sourced microbial strains.</title>
        <authorList>
            <person name="Brooks B."/>
            <person name="Olm M.R."/>
            <person name="Firek B.A."/>
            <person name="Baker R."/>
            <person name="Thomas B.C."/>
            <person name="Morowitz M.J."/>
            <person name="Banfield J.F."/>
        </authorList>
    </citation>
    <scope>NUCLEOTIDE SEQUENCE [LARGE SCALE GENOMIC DNA]</scope>
    <source>
        <strain evidence="2">S2_005_002_R2_34</strain>
    </source>
</reference>
<gene>
    <name evidence="2" type="ORF">DI556_17115</name>
</gene>
<evidence type="ECO:0000259" key="1">
    <source>
        <dbReference type="Pfam" id="PF05239"/>
    </source>
</evidence>
<evidence type="ECO:0000313" key="3">
    <source>
        <dbReference type="Proteomes" id="UP000249185"/>
    </source>
</evidence>
<proteinExistence type="predicted"/>
<feature type="domain" description="PRC-barrel" evidence="1">
    <location>
        <begin position="16"/>
        <end position="82"/>
    </location>
</feature>
<dbReference type="EMBL" id="QFPW01000016">
    <property type="protein sequence ID" value="PZQ47565.1"/>
    <property type="molecule type" value="Genomic_DNA"/>
</dbReference>
<dbReference type="InterPro" id="IPR011033">
    <property type="entry name" value="PRC_barrel-like_sf"/>
</dbReference>
<dbReference type="Gene3D" id="2.30.30.240">
    <property type="entry name" value="PRC-barrel domain"/>
    <property type="match status" value="1"/>
</dbReference>
<evidence type="ECO:0000313" key="2">
    <source>
        <dbReference type="EMBL" id="PZQ47565.1"/>
    </source>
</evidence>
<organism evidence="2 3">
    <name type="scientific">Rhodovulum sulfidophilum</name>
    <name type="common">Rhodobacter sulfidophilus</name>
    <dbReference type="NCBI Taxonomy" id="35806"/>
    <lineage>
        <taxon>Bacteria</taxon>
        <taxon>Pseudomonadati</taxon>
        <taxon>Pseudomonadota</taxon>
        <taxon>Alphaproteobacteria</taxon>
        <taxon>Rhodobacterales</taxon>
        <taxon>Paracoccaceae</taxon>
        <taxon>Rhodovulum</taxon>
    </lineage>
</organism>
<name>A0A2W5NA07_RHOSU</name>
<accession>A0A2W5NA07</accession>
<dbReference type="InterPro" id="IPR027275">
    <property type="entry name" value="PRC-brl_dom"/>
</dbReference>
<dbReference type="Pfam" id="PF05239">
    <property type="entry name" value="PRC"/>
    <property type="match status" value="1"/>
</dbReference>
<comment type="caution">
    <text evidence="2">The sequence shown here is derived from an EMBL/GenBank/DDBJ whole genome shotgun (WGS) entry which is preliminary data.</text>
</comment>
<dbReference type="Proteomes" id="UP000249185">
    <property type="component" value="Unassembled WGS sequence"/>
</dbReference>
<sequence length="98" mass="10296">MDHTTHAPLAPEELTESNLVDAVIYGPGDEKVGTVAHLHGSGSGAQVIVDVGGFLGLGSKPVAIPITNLNFMRDEDGTVHATTTLTKDQAKDLPEHRD</sequence>
<dbReference type="AlphaFoldDB" id="A0A2W5NA07"/>